<dbReference type="PANTHER" id="PTHR42850:SF7">
    <property type="entry name" value="BIS(5'-NUCLEOSYL)-TETRAPHOSPHATASE PRPE [ASYMMETRICAL]"/>
    <property type="match status" value="1"/>
</dbReference>
<name>A0A3A8Q325_9BACT</name>
<feature type="domain" description="Calcineurin-like phosphoesterase" evidence="1">
    <location>
        <begin position="164"/>
        <end position="372"/>
    </location>
</feature>
<accession>A0A3A8Q325</accession>
<dbReference type="CDD" id="cd07423">
    <property type="entry name" value="MPP_Prp_like"/>
    <property type="match status" value="1"/>
</dbReference>
<protein>
    <recommendedName>
        <fullName evidence="1">Calcineurin-like phosphoesterase domain-containing protein</fullName>
    </recommendedName>
</protein>
<dbReference type="InterPro" id="IPR004843">
    <property type="entry name" value="Calcineurin-like_PHP"/>
</dbReference>
<gene>
    <name evidence="2" type="ORF">D7V93_13290</name>
</gene>
<dbReference type="Pfam" id="PF13671">
    <property type="entry name" value="AAA_33"/>
    <property type="match status" value="1"/>
</dbReference>
<reference evidence="3" key="1">
    <citation type="submission" date="2018-09" db="EMBL/GenBank/DDBJ databases">
        <authorList>
            <person name="Livingstone P.G."/>
            <person name="Whitworth D.E."/>
        </authorList>
    </citation>
    <scope>NUCLEOTIDE SEQUENCE [LARGE SCALE GENOMIC DNA]</scope>
    <source>
        <strain evidence="3">CA051B</strain>
    </source>
</reference>
<dbReference type="Gene3D" id="3.40.50.300">
    <property type="entry name" value="P-loop containing nucleotide triphosphate hydrolases"/>
    <property type="match status" value="1"/>
</dbReference>
<evidence type="ECO:0000313" key="2">
    <source>
        <dbReference type="EMBL" id="RKH60455.1"/>
    </source>
</evidence>
<evidence type="ECO:0000259" key="1">
    <source>
        <dbReference type="Pfam" id="PF00149"/>
    </source>
</evidence>
<dbReference type="SUPFAM" id="SSF56300">
    <property type="entry name" value="Metallo-dependent phosphatases"/>
    <property type="match status" value="1"/>
</dbReference>
<dbReference type="Pfam" id="PF00149">
    <property type="entry name" value="Metallophos"/>
    <property type="match status" value="1"/>
</dbReference>
<dbReference type="InterPro" id="IPR050126">
    <property type="entry name" value="Ap4A_hydrolase"/>
</dbReference>
<dbReference type="GO" id="GO:0005737">
    <property type="term" value="C:cytoplasm"/>
    <property type="evidence" value="ECO:0007669"/>
    <property type="project" value="TreeGrafter"/>
</dbReference>
<dbReference type="PANTHER" id="PTHR42850">
    <property type="entry name" value="METALLOPHOSPHOESTERASE"/>
    <property type="match status" value="1"/>
</dbReference>
<dbReference type="Proteomes" id="UP000272888">
    <property type="component" value="Unassembled WGS sequence"/>
</dbReference>
<keyword evidence="3" id="KW-1185">Reference proteome</keyword>
<evidence type="ECO:0000313" key="3">
    <source>
        <dbReference type="Proteomes" id="UP000272888"/>
    </source>
</evidence>
<dbReference type="EMBL" id="RAWB01000114">
    <property type="protein sequence ID" value="RKH60455.1"/>
    <property type="molecule type" value="Genomic_DNA"/>
</dbReference>
<dbReference type="RefSeq" id="WP_120643774.1">
    <property type="nucleotide sequence ID" value="NZ_RAWB01000114.1"/>
</dbReference>
<dbReference type="InterPro" id="IPR027417">
    <property type="entry name" value="P-loop_NTPase"/>
</dbReference>
<dbReference type="AlphaFoldDB" id="A0A3A8Q325"/>
<dbReference type="SUPFAM" id="SSF52540">
    <property type="entry name" value="P-loop containing nucleoside triphosphate hydrolases"/>
    <property type="match status" value="1"/>
</dbReference>
<organism evidence="2 3">
    <name type="scientific">Corallococcus llansteffanensis</name>
    <dbReference type="NCBI Taxonomy" id="2316731"/>
    <lineage>
        <taxon>Bacteria</taxon>
        <taxon>Pseudomonadati</taxon>
        <taxon>Myxococcota</taxon>
        <taxon>Myxococcia</taxon>
        <taxon>Myxococcales</taxon>
        <taxon>Cystobacterineae</taxon>
        <taxon>Myxococcaceae</taxon>
        <taxon>Corallococcus</taxon>
    </lineage>
</organism>
<comment type="caution">
    <text evidence="2">The sequence shown here is derived from an EMBL/GenBank/DDBJ whole genome shotgun (WGS) entry which is preliminary data.</text>
</comment>
<dbReference type="InterPro" id="IPR041780">
    <property type="entry name" value="MPP_PrpE-like"/>
</dbReference>
<proteinExistence type="predicted"/>
<dbReference type="Gene3D" id="3.60.21.10">
    <property type="match status" value="1"/>
</dbReference>
<sequence length="412" mass="44614">MKIQIPEQSLVLLIGPSGSGRSTLARKHFPPTDVLSAAADAEATLHAEVAGRLARGLLTVLDDVPFSAESRKRWAALAREHHVPLVAVVLDLPEALILERHRLRSGPVASPRGLRNQVQQLQHALRSLPKEGFKHLHVLTPETVDAVSFERQPVPGHLPHEHGPFDIIGDIHGCLEELTALLTKLGYTVAPRADGTPGFDVGAPVGRRAVFLGDLVDRGPGVTGVLRLVMGMVEAGTALCVPGNHELKLLKKLRGREMRVSAGLAVTLAQLEREPPEFQQAVADFIEGRPFQYVLDGGRLVVAHAGLKAEMHGRDSTEARDFALYGETTGEADAYGLPVRADWAARYQGPATVVYGHTPVPEAEWIHDTACVDTGCVFGGKLTAVRYPEREFVSVPAARVYWESRKPLHAAP</sequence>
<dbReference type="GO" id="GO:0016791">
    <property type="term" value="F:phosphatase activity"/>
    <property type="evidence" value="ECO:0007669"/>
    <property type="project" value="TreeGrafter"/>
</dbReference>
<dbReference type="InterPro" id="IPR029052">
    <property type="entry name" value="Metallo-depent_PP-like"/>
</dbReference>